<organism evidence="3 4">
    <name type="scientific">Hohenbuehelia grisea</name>
    <dbReference type="NCBI Taxonomy" id="104357"/>
    <lineage>
        <taxon>Eukaryota</taxon>
        <taxon>Fungi</taxon>
        <taxon>Dikarya</taxon>
        <taxon>Basidiomycota</taxon>
        <taxon>Agaricomycotina</taxon>
        <taxon>Agaricomycetes</taxon>
        <taxon>Agaricomycetidae</taxon>
        <taxon>Agaricales</taxon>
        <taxon>Pleurotineae</taxon>
        <taxon>Pleurotaceae</taxon>
        <taxon>Hohenbuehelia</taxon>
    </lineage>
</organism>
<comment type="caution">
    <text evidence="3">The sequence shown here is derived from an EMBL/GenBank/DDBJ whole genome shotgun (WGS) entry which is preliminary data.</text>
</comment>
<sequence>MVFLSYRLLAVVVMSMALAYAAPLRNHSRGPGELGPEALTFTIHKQSSTTIGPGECSDAQRLAIKSAFSMAQQYARAATEKSQAPNAKQFLPYIKLLAVGANEKLIAGYFDTIARMQINWEEMTAEEHRASKHEPDPLSIECQPHQIGKLILTNPSKPHVMEIYPDAWKPSAYPTHDAEMTHPSFWTSQPPADLDLTIAVLKELFKMTFLFATPLTDFGISELGTLQLLTPRHRVSNAGNYAWYAFMAANRRQLFMEPTTCPAKFAKLDVHSFLRRSPVQPPLEDPQTPVDTTTPPSLPSGSSSTTPISSNSGAQQPAGSSTSTSQRIAQEALNSANSRPLRGQPNPNGGFVPFPEDIDDVDQETCPFITVKGDEPREKLEG</sequence>
<dbReference type="InterPro" id="IPR024079">
    <property type="entry name" value="MetalloPept_cat_dom_sf"/>
</dbReference>
<protein>
    <submittedName>
        <fullName evidence="3">Uncharacterized protein</fullName>
    </submittedName>
</protein>
<keyword evidence="2" id="KW-0732">Signal</keyword>
<feature type="region of interest" description="Disordered" evidence="1">
    <location>
        <begin position="277"/>
        <end position="363"/>
    </location>
</feature>
<feature type="compositionally biased region" description="Low complexity" evidence="1">
    <location>
        <begin position="285"/>
        <end position="312"/>
    </location>
</feature>
<evidence type="ECO:0000313" key="3">
    <source>
        <dbReference type="EMBL" id="KAL0953047.1"/>
    </source>
</evidence>
<reference evidence="4" key="1">
    <citation type="submission" date="2024-06" db="EMBL/GenBank/DDBJ databases">
        <title>Multi-omics analyses provide insights into the biosynthesis of the anticancer antibiotic pleurotin in Hohenbuehelia grisea.</title>
        <authorList>
            <person name="Weaver J.A."/>
            <person name="Alberti F."/>
        </authorList>
    </citation>
    <scope>NUCLEOTIDE SEQUENCE [LARGE SCALE GENOMIC DNA]</scope>
    <source>
        <strain evidence="4">T-177</strain>
    </source>
</reference>
<feature type="compositionally biased region" description="Polar residues" evidence="1">
    <location>
        <begin position="313"/>
        <end position="338"/>
    </location>
</feature>
<feature type="signal peptide" evidence="2">
    <location>
        <begin position="1"/>
        <end position="21"/>
    </location>
</feature>
<evidence type="ECO:0000256" key="2">
    <source>
        <dbReference type="SAM" id="SignalP"/>
    </source>
</evidence>
<name>A0ABR3JBW0_9AGAR</name>
<accession>A0ABR3JBW0</accession>
<dbReference type="Gene3D" id="3.40.390.10">
    <property type="entry name" value="Collagenase (Catalytic Domain)"/>
    <property type="match status" value="1"/>
</dbReference>
<feature type="chain" id="PRO_5047483550" evidence="2">
    <location>
        <begin position="22"/>
        <end position="382"/>
    </location>
</feature>
<dbReference type="Proteomes" id="UP001556367">
    <property type="component" value="Unassembled WGS sequence"/>
</dbReference>
<proteinExistence type="predicted"/>
<dbReference type="EMBL" id="JASNQZ010000010">
    <property type="protein sequence ID" value="KAL0953047.1"/>
    <property type="molecule type" value="Genomic_DNA"/>
</dbReference>
<evidence type="ECO:0000313" key="4">
    <source>
        <dbReference type="Proteomes" id="UP001556367"/>
    </source>
</evidence>
<keyword evidence="4" id="KW-1185">Reference proteome</keyword>
<evidence type="ECO:0000256" key="1">
    <source>
        <dbReference type="SAM" id="MobiDB-lite"/>
    </source>
</evidence>
<gene>
    <name evidence="3" type="ORF">HGRIS_007248</name>
</gene>